<dbReference type="EMBL" id="CP111019">
    <property type="protein sequence ID" value="WAR12832.1"/>
    <property type="molecule type" value="Genomic_DNA"/>
</dbReference>
<protein>
    <submittedName>
        <fullName evidence="6">GRAM-like protein</fullName>
    </submittedName>
</protein>
<evidence type="ECO:0000256" key="4">
    <source>
        <dbReference type="SAM" id="SignalP"/>
    </source>
</evidence>
<feature type="chain" id="PRO_5046487151" evidence="4">
    <location>
        <begin position="44"/>
        <end position="512"/>
    </location>
</feature>
<comment type="similarity">
    <text evidence="1">Belongs to the peptidase S1 family.</text>
</comment>
<dbReference type="InterPro" id="IPR001314">
    <property type="entry name" value="Peptidase_S1A"/>
</dbReference>
<dbReference type="InterPro" id="IPR009003">
    <property type="entry name" value="Peptidase_S1_PA"/>
</dbReference>
<evidence type="ECO:0000256" key="2">
    <source>
        <dbReference type="ARBA" id="ARBA00023157"/>
    </source>
</evidence>
<accession>A0ABY7ES66</accession>
<dbReference type="Gene3D" id="2.40.10.10">
    <property type="entry name" value="Trypsin-like serine proteases"/>
    <property type="match status" value="1"/>
</dbReference>
<dbReference type="PANTHER" id="PTHR24276">
    <property type="entry name" value="POLYSERASE-RELATED"/>
    <property type="match status" value="1"/>
</dbReference>
<evidence type="ECO:0000256" key="3">
    <source>
        <dbReference type="RuleBase" id="RU363034"/>
    </source>
</evidence>
<evidence type="ECO:0000313" key="7">
    <source>
        <dbReference type="Proteomes" id="UP001164746"/>
    </source>
</evidence>
<name>A0ABY7ES66_MYAAR</name>
<dbReference type="SMART" id="SM00020">
    <property type="entry name" value="Tryp_SPc"/>
    <property type="match status" value="1"/>
</dbReference>
<dbReference type="CDD" id="cd00190">
    <property type="entry name" value="Tryp_SPc"/>
    <property type="match status" value="1"/>
</dbReference>
<proteinExistence type="inferred from homology"/>
<organism evidence="6 7">
    <name type="scientific">Mya arenaria</name>
    <name type="common">Soft-shell clam</name>
    <dbReference type="NCBI Taxonomy" id="6604"/>
    <lineage>
        <taxon>Eukaryota</taxon>
        <taxon>Metazoa</taxon>
        <taxon>Spiralia</taxon>
        <taxon>Lophotrochozoa</taxon>
        <taxon>Mollusca</taxon>
        <taxon>Bivalvia</taxon>
        <taxon>Autobranchia</taxon>
        <taxon>Heteroconchia</taxon>
        <taxon>Euheterodonta</taxon>
        <taxon>Imparidentia</taxon>
        <taxon>Neoheterodontei</taxon>
        <taxon>Myida</taxon>
        <taxon>Myoidea</taxon>
        <taxon>Myidae</taxon>
        <taxon>Mya</taxon>
    </lineage>
</organism>
<dbReference type="PROSITE" id="PS00135">
    <property type="entry name" value="TRYPSIN_SER"/>
    <property type="match status" value="1"/>
</dbReference>
<keyword evidence="4" id="KW-0732">Signal</keyword>
<dbReference type="PROSITE" id="PS50240">
    <property type="entry name" value="TRYPSIN_DOM"/>
    <property type="match status" value="1"/>
</dbReference>
<evidence type="ECO:0000259" key="5">
    <source>
        <dbReference type="PROSITE" id="PS50240"/>
    </source>
</evidence>
<dbReference type="PROSITE" id="PS00134">
    <property type="entry name" value="TRYPSIN_HIS"/>
    <property type="match status" value="1"/>
</dbReference>
<dbReference type="InterPro" id="IPR018114">
    <property type="entry name" value="TRYPSIN_HIS"/>
</dbReference>
<feature type="signal peptide" evidence="4">
    <location>
        <begin position="1"/>
        <end position="43"/>
    </location>
</feature>
<sequence>MQLLLQVCVDAAVSASTCRCSCCCKYVLMQLLMQVFVDAAVAASTCRCSCCCKYVSMQLLLQVRVDAAVDASMCRCSCCCKYMLMQLLLQVRVDAAVDASICRCSCCCKYVLMQLLLQVCVDAVGAASTCRCSSCCKHELIIVGAALGSTLYVSRPLSKDGPSSGSRIINGMEATPGEFPHQVTLLNNGYHSCGGSVIANDWVLTAAHCVDGQTLSSLAVVVDLHDFSNPGSSYIWFDIAQIIMHNNYNKGPGGFPNDVALLRLSRSTQPDITKNIIELAPEGTSFAGDRCTISGWGTTGINSWMLSNVGLENVDLFVTIPTICPFSTETGNGAVVLMKADVDVLTKTQCAVYWGSSILDQHVCIWGQDTAQGSGSCNGDSGGPLVCRGFLAGVTSWGRSGCHDNGFVTSPSIYASVSHFRSWQACPHPPQSMHNIERWGRVVLLLLLIMMIKKEEVSKDKDTRRLLNSLQACPHPPQSMHNIERWGRVVLLLLLIMMIKKEEVSKDKDTRG</sequence>
<gene>
    <name evidence="6" type="ORF">MAR_027012</name>
</gene>
<keyword evidence="3" id="KW-0378">Hydrolase</keyword>
<dbReference type="Pfam" id="PF00089">
    <property type="entry name" value="Trypsin"/>
    <property type="match status" value="2"/>
</dbReference>
<evidence type="ECO:0000313" key="6">
    <source>
        <dbReference type="EMBL" id="WAR12832.1"/>
    </source>
</evidence>
<keyword evidence="2" id="KW-1015">Disulfide bond</keyword>
<keyword evidence="7" id="KW-1185">Reference proteome</keyword>
<keyword evidence="3" id="KW-0645">Protease</keyword>
<dbReference type="InterPro" id="IPR043504">
    <property type="entry name" value="Peptidase_S1_PA_chymotrypsin"/>
</dbReference>
<dbReference type="PANTHER" id="PTHR24276:SF98">
    <property type="entry name" value="FI18310P1-RELATED"/>
    <property type="match status" value="1"/>
</dbReference>
<dbReference type="InterPro" id="IPR001254">
    <property type="entry name" value="Trypsin_dom"/>
</dbReference>
<keyword evidence="3" id="KW-0720">Serine protease</keyword>
<evidence type="ECO:0000256" key="1">
    <source>
        <dbReference type="ARBA" id="ARBA00007664"/>
    </source>
</evidence>
<dbReference type="InterPro" id="IPR033116">
    <property type="entry name" value="TRYPSIN_SER"/>
</dbReference>
<dbReference type="InterPro" id="IPR050430">
    <property type="entry name" value="Peptidase_S1"/>
</dbReference>
<dbReference type="PRINTS" id="PR00722">
    <property type="entry name" value="CHYMOTRYPSIN"/>
</dbReference>
<dbReference type="SUPFAM" id="SSF50494">
    <property type="entry name" value="Trypsin-like serine proteases"/>
    <property type="match status" value="1"/>
</dbReference>
<reference evidence="6" key="1">
    <citation type="submission" date="2022-11" db="EMBL/GenBank/DDBJ databases">
        <title>Centuries of genome instability and evolution in soft-shell clam transmissible cancer (bioRxiv).</title>
        <authorList>
            <person name="Hart S.F.M."/>
            <person name="Yonemitsu M.A."/>
            <person name="Giersch R.M."/>
            <person name="Beal B.F."/>
            <person name="Arriagada G."/>
            <person name="Davis B.W."/>
            <person name="Ostrander E.A."/>
            <person name="Goff S.P."/>
            <person name="Metzger M.J."/>
        </authorList>
    </citation>
    <scope>NUCLEOTIDE SEQUENCE</scope>
    <source>
        <strain evidence="6">MELC-2E11</strain>
        <tissue evidence="6">Siphon/mantle</tissue>
    </source>
</reference>
<dbReference type="Proteomes" id="UP001164746">
    <property type="component" value="Chromosome 8"/>
</dbReference>
<feature type="domain" description="Peptidase S1" evidence="5">
    <location>
        <begin position="168"/>
        <end position="423"/>
    </location>
</feature>